<evidence type="ECO:0000313" key="1">
    <source>
        <dbReference type="EMBL" id="KNC75755.1"/>
    </source>
</evidence>
<keyword evidence="2" id="KW-1185">Reference proteome</keyword>
<dbReference type="RefSeq" id="XP_014149657.1">
    <property type="nucleotide sequence ID" value="XM_014294182.1"/>
</dbReference>
<name>A0A0L0FG70_9EUKA</name>
<dbReference type="AlphaFoldDB" id="A0A0L0FG70"/>
<proteinExistence type="predicted"/>
<organism evidence="1 2">
    <name type="scientific">Sphaeroforma arctica JP610</name>
    <dbReference type="NCBI Taxonomy" id="667725"/>
    <lineage>
        <taxon>Eukaryota</taxon>
        <taxon>Ichthyosporea</taxon>
        <taxon>Ichthyophonida</taxon>
        <taxon>Sphaeroforma</taxon>
    </lineage>
</organism>
<dbReference type="Proteomes" id="UP000054560">
    <property type="component" value="Unassembled WGS sequence"/>
</dbReference>
<sequence length="68" mass="8010">MSRDLKCANIRSQFNPLTYEDRKTLALPPSDEEMNLLMTYREAKIETNIYKDRGLKIDMVLEIDDDLD</sequence>
<evidence type="ECO:0000313" key="2">
    <source>
        <dbReference type="Proteomes" id="UP000054560"/>
    </source>
</evidence>
<dbReference type="GeneID" id="25912233"/>
<protein>
    <submittedName>
        <fullName evidence="1">Uncharacterized protein</fullName>
    </submittedName>
</protein>
<dbReference type="EMBL" id="KQ243440">
    <property type="protein sequence ID" value="KNC75755.1"/>
    <property type="molecule type" value="Genomic_DNA"/>
</dbReference>
<accession>A0A0L0FG70</accession>
<gene>
    <name evidence="1" type="ORF">SARC_11729</name>
</gene>
<reference evidence="1 2" key="1">
    <citation type="submission" date="2011-02" db="EMBL/GenBank/DDBJ databases">
        <title>The Genome Sequence of Sphaeroforma arctica JP610.</title>
        <authorList>
            <consortium name="The Broad Institute Genome Sequencing Platform"/>
            <person name="Russ C."/>
            <person name="Cuomo C."/>
            <person name="Young S.K."/>
            <person name="Zeng Q."/>
            <person name="Gargeya S."/>
            <person name="Alvarado L."/>
            <person name="Berlin A."/>
            <person name="Chapman S.B."/>
            <person name="Chen Z."/>
            <person name="Freedman E."/>
            <person name="Gellesch M."/>
            <person name="Goldberg J."/>
            <person name="Griggs A."/>
            <person name="Gujja S."/>
            <person name="Heilman E."/>
            <person name="Heiman D."/>
            <person name="Howarth C."/>
            <person name="Mehta T."/>
            <person name="Neiman D."/>
            <person name="Pearson M."/>
            <person name="Roberts A."/>
            <person name="Saif S."/>
            <person name="Shea T."/>
            <person name="Shenoy N."/>
            <person name="Sisk P."/>
            <person name="Stolte C."/>
            <person name="Sykes S."/>
            <person name="White J."/>
            <person name="Yandava C."/>
            <person name="Burger G."/>
            <person name="Gray M.W."/>
            <person name="Holland P.W.H."/>
            <person name="King N."/>
            <person name="Lang F.B.F."/>
            <person name="Roger A.J."/>
            <person name="Ruiz-Trillo I."/>
            <person name="Haas B."/>
            <person name="Nusbaum C."/>
            <person name="Birren B."/>
        </authorList>
    </citation>
    <scope>NUCLEOTIDE SEQUENCE [LARGE SCALE GENOMIC DNA]</scope>
    <source>
        <strain evidence="1 2">JP610</strain>
    </source>
</reference>